<keyword evidence="1" id="KW-0677">Repeat</keyword>
<dbReference type="Gene3D" id="1.25.40.20">
    <property type="entry name" value="Ankyrin repeat-containing domain"/>
    <property type="match status" value="1"/>
</dbReference>
<dbReference type="Proteomes" id="UP000279470">
    <property type="component" value="Unassembled WGS sequence"/>
</dbReference>
<dbReference type="PROSITE" id="PS50088">
    <property type="entry name" value="ANK_REPEAT"/>
    <property type="match status" value="1"/>
</dbReference>
<proteinExistence type="predicted"/>
<accession>A0A429XGX0</accession>
<sequence>MPRCPYFSAYAYIQYLSGFYMYDFEIKREALLKNLKKNSKPEVVIDSCYEYMKAVTSHLTEMGQQTSADKVVPFVDKDIASKLDAKMLQKIEVVSLTIDMIGEKALYFALLAQIQHVKSQSIKRVESEMQAFKDEGLDPIAAISNKEDGPELLKYFLQQEGIKLFDEHAKSADQYSLLEKFFEFMYKIIGSEYKTYDINSLDQRGNGVLHSLYASSEMIETVVNEFNADINLQNINGETTIMKAIEHGVEDSVKYLLDQGANLTIQDNKGENIMHKLAKQFNESDKEWQFEIVESIKKTGKLEELLAQRDKSGKTPLDHAREN</sequence>
<evidence type="ECO:0000313" key="5">
    <source>
        <dbReference type="Proteomes" id="UP000279470"/>
    </source>
</evidence>
<dbReference type="AlphaFoldDB" id="A0A429XGX0"/>
<dbReference type="InterPro" id="IPR036770">
    <property type="entry name" value="Ankyrin_rpt-contain_sf"/>
</dbReference>
<comment type="caution">
    <text evidence="4">The sequence shown here is derived from an EMBL/GenBank/DDBJ whole genome shotgun (WGS) entry which is preliminary data.</text>
</comment>
<dbReference type="PANTHER" id="PTHR24180:SF45">
    <property type="entry name" value="POLY [ADP-RIBOSE] POLYMERASE TANKYRASE"/>
    <property type="match status" value="1"/>
</dbReference>
<evidence type="ECO:0000256" key="3">
    <source>
        <dbReference type="PROSITE-ProRule" id="PRU00023"/>
    </source>
</evidence>
<organism evidence="4 5">
    <name type="scientific">Candidatus Aquarickettsia rohweri</name>
    <dbReference type="NCBI Taxonomy" id="2602574"/>
    <lineage>
        <taxon>Bacteria</taxon>
        <taxon>Pseudomonadati</taxon>
        <taxon>Pseudomonadota</taxon>
        <taxon>Alphaproteobacteria</taxon>
        <taxon>Rickettsiales</taxon>
        <taxon>Candidatus Midichloriaceae</taxon>
        <taxon>Candidatus Aquarickettsia</taxon>
    </lineage>
</organism>
<dbReference type="SUPFAM" id="SSF48403">
    <property type="entry name" value="Ankyrin repeat"/>
    <property type="match status" value="1"/>
</dbReference>
<dbReference type="InterPro" id="IPR002110">
    <property type="entry name" value="Ankyrin_rpt"/>
</dbReference>
<feature type="repeat" description="ANK" evidence="3">
    <location>
        <begin position="236"/>
        <end position="268"/>
    </location>
</feature>
<dbReference type="OrthoDB" id="7163289at2"/>
<keyword evidence="2 3" id="KW-0040">ANK repeat</keyword>
<keyword evidence="5" id="KW-1185">Reference proteome</keyword>
<gene>
    <name evidence="4" type="ORF">EIC27_04560</name>
</gene>
<evidence type="ECO:0000256" key="2">
    <source>
        <dbReference type="ARBA" id="ARBA00023043"/>
    </source>
</evidence>
<name>A0A429XGX0_9RICK</name>
<reference evidence="5" key="1">
    <citation type="submission" date="2018-11" db="EMBL/GenBank/DDBJ databases">
        <title>Phylogenetic, genomic, and biogeographic characterization of a novel and ubiquitous marine invertebrate-associated Rickettsiales parasite, Candidatus Marinoinvertebrata rohwerii, gen. nov., sp. nov.</title>
        <authorList>
            <person name="Klinges J.G."/>
            <person name="Rosales S.M."/>
            <person name="Mcminds R."/>
            <person name="Shaver E.C."/>
            <person name="Shantz A."/>
            <person name="Peters E.C."/>
            <person name="Burkepile D.E."/>
            <person name="Silliman B.R."/>
            <person name="Vega Thurber R.L."/>
        </authorList>
    </citation>
    <scope>NUCLEOTIDE SEQUENCE [LARGE SCALE GENOMIC DNA]</scope>
    <source>
        <strain evidence="5">a_cerv_44</strain>
    </source>
</reference>
<dbReference type="RefSeq" id="WP_126044940.1">
    <property type="nucleotide sequence ID" value="NZ_RXFM01000060.1"/>
</dbReference>
<dbReference type="PROSITE" id="PS50297">
    <property type="entry name" value="ANK_REP_REGION"/>
    <property type="match status" value="1"/>
</dbReference>
<dbReference type="SMART" id="SM00248">
    <property type="entry name" value="ANK"/>
    <property type="match status" value="1"/>
</dbReference>
<dbReference type="InterPro" id="IPR051637">
    <property type="entry name" value="Ank_repeat_dom-contain_49"/>
</dbReference>
<protein>
    <submittedName>
        <fullName evidence="4">Ankyrin repeat domain-containing protein</fullName>
    </submittedName>
</protein>
<evidence type="ECO:0000313" key="4">
    <source>
        <dbReference type="EMBL" id="RST64691.1"/>
    </source>
</evidence>
<evidence type="ECO:0000256" key="1">
    <source>
        <dbReference type="ARBA" id="ARBA00022737"/>
    </source>
</evidence>
<dbReference type="PANTHER" id="PTHR24180">
    <property type="entry name" value="CYCLIN-DEPENDENT KINASE INHIBITOR 2C-RELATED"/>
    <property type="match status" value="1"/>
</dbReference>
<dbReference type="EMBL" id="RXFM01000060">
    <property type="protein sequence ID" value="RST64691.1"/>
    <property type="molecule type" value="Genomic_DNA"/>
</dbReference>
<dbReference type="Pfam" id="PF12796">
    <property type="entry name" value="Ank_2"/>
    <property type="match status" value="1"/>
</dbReference>